<feature type="compositionally biased region" description="Polar residues" evidence="1">
    <location>
        <begin position="14"/>
        <end position="27"/>
    </location>
</feature>
<reference evidence="2" key="1">
    <citation type="submission" date="2018-10" db="EMBL/GenBank/DDBJ databases">
        <title>Effector identification in a new, highly contiguous assembly of the strawberry crown rot pathogen Phytophthora cactorum.</title>
        <authorList>
            <person name="Armitage A.D."/>
            <person name="Nellist C.F."/>
            <person name="Bates H."/>
            <person name="Vickerstaff R.J."/>
            <person name="Harrison R.J."/>
        </authorList>
    </citation>
    <scope>NUCLEOTIDE SEQUENCE</scope>
    <source>
        <strain evidence="2">4040</strain>
    </source>
</reference>
<evidence type="ECO:0000313" key="3">
    <source>
        <dbReference type="Proteomes" id="UP000736787"/>
    </source>
</evidence>
<dbReference type="Proteomes" id="UP000736787">
    <property type="component" value="Unassembled WGS sequence"/>
</dbReference>
<organism evidence="2 3">
    <name type="scientific">Phytophthora cactorum</name>
    <dbReference type="NCBI Taxonomy" id="29920"/>
    <lineage>
        <taxon>Eukaryota</taxon>
        <taxon>Sar</taxon>
        <taxon>Stramenopiles</taxon>
        <taxon>Oomycota</taxon>
        <taxon>Peronosporomycetes</taxon>
        <taxon>Peronosporales</taxon>
        <taxon>Peronosporaceae</taxon>
        <taxon>Phytophthora</taxon>
    </lineage>
</organism>
<dbReference type="EMBL" id="RCMK01000349">
    <property type="protein sequence ID" value="KAG2934765.1"/>
    <property type="molecule type" value="Genomic_DNA"/>
</dbReference>
<dbReference type="AlphaFoldDB" id="A0A8T1LB56"/>
<evidence type="ECO:0000313" key="2">
    <source>
        <dbReference type="EMBL" id="KAG2934765.1"/>
    </source>
</evidence>
<evidence type="ECO:0000256" key="1">
    <source>
        <dbReference type="SAM" id="MobiDB-lite"/>
    </source>
</evidence>
<feature type="region of interest" description="Disordered" evidence="1">
    <location>
        <begin position="1"/>
        <end position="40"/>
    </location>
</feature>
<proteinExistence type="predicted"/>
<protein>
    <submittedName>
        <fullName evidence="2">Uncharacterized protein</fullName>
    </submittedName>
</protein>
<name>A0A8T1LB56_9STRA</name>
<gene>
    <name evidence="2" type="ORF">PC117_g12586</name>
</gene>
<comment type="caution">
    <text evidence="2">The sequence shown here is derived from an EMBL/GenBank/DDBJ whole genome shotgun (WGS) entry which is preliminary data.</text>
</comment>
<accession>A0A8T1LB56</accession>
<sequence>MKKKILQKPAIITNDATSEEVSTSKSLHVTDSRGRRKSTN</sequence>